<name>A0A0F9TII3_9ZZZZ</name>
<dbReference type="GO" id="GO:0004519">
    <property type="term" value="F:endonuclease activity"/>
    <property type="evidence" value="ECO:0007669"/>
    <property type="project" value="InterPro"/>
</dbReference>
<evidence type="ECO:0000313" key="2">
    <source>
        <dbReference type="EMBL" id="KKN74727.1"/>
    </source>
</evidence>
<evidence type="ECO:0000259" key="1">
    <source>
        <dbReference type="Pfam" id="PF13392"/>
    </source>
</evidence>
<dbReference type="AlphaFoldDB" id="A0A0F9TII3"/>
<sequence length="155" mass="18169">MSSIHYRNHNSTVEERFWSKVDKDSSLNGCWLWTAYVDKDGYGSFCIGNRKMRRAHRFSYELLVSQIPPQFVIDHLCKTHGCVNPSHMRLVTTSENVYSGDSLWAVNKRKTHCKRGHPLNGGNLYLRHRGNRTERHCRTCRNDWMVQHRALIHSA</sequence>
<dbReference type="SUPFAM" id="SSF54060">
    <property type="entry name" value="His-Me finger endonucleases"/>
    <property type="match status" value="1"/>
</dbReference>
<dbReference type="Gene3D" id="3.90.75.10">
    <property type="entry name" value="Homing Intron 3 (I-ppo) Encoded Endonuclease, Chain A"/>
    <property type="match status" value="1"/>
</dbReference>
<protein>
    <recommendedName>
        <fullName evidence="1">HNH nuclease domain-containing protein</fullName>
    </recommendedName>
</protein>
<dbReference type="InterPro" id="IPR003615">
    <property type="entry name" value="HNH_nuc"/>
</dbReference>
<organism evidence="2">
    <name type="scientific">marine sediment metagenome</name>
    <dbReference type="NCBI Taxonomy" id="412755"/>
    <lineage>
        <taxon>unclassified sequences</taxon>
        <taxon>metagenomes</taxon>
        <taxon>ecological metagenomes</taxon>
    </lineage>
</organism>
<dbReference type="InterPro" id="IPR044930">
    <property type="entry name" value="Homing_endonuclease_His-Me"/>
</dbReference>
<reference evidence="2" key="1">
    <citation type="journal article" date="2015" name="Nature">
        <title>Complex archaea that bridge the gap between prokaryotes and eukaryotes.</title>
        <authorList>
            <person name="Spang A."/>
            <person name="Saw J.H."/>
            <person name="Jorgensen S.L."/>
            <person name="Zaremba-Niedzwiedzka K."/>
            <person name="Martijn J."/>
            <person name="Lind A.E."/>
            <person name="van Eijk R."/>
            <person name="Schleper C."/>
            <person name="Guy L."/>
            <person name="Ettema T.J."/>
        </authorList>
    </citation>
    <scope>NUCLEOTIDE SEQUENCE</scope>
</reference>
<gene>
    <name evidence="2" type="ORF">LCGC14_0387690</name>
</gene>
<comment type="caution">
    <text evidence="2">The sequence shown here is derived from an EMBL/GenBank/DDBJ whole genome shotgun (WGS) entry which is preliminary data.</text>
</comment>
<dbReference type="Pfam" id="PF13392">
    <property type="entry name" value="HNH_3"/>
    <property type="match status" value="1"/>
</dbReference>
<accession>A0A0F9TII3</accession>
<dbReference type="EMBL" id="LAZR01000321">
    <property type="protein sequence ID" value="KKN74727.1"/>
    <property type="molecule type" value="Genomic_DNA"/>
</dbReference>
<feature type="domain" description="HNH nuclease" evidence="1">
    <location>
        <begin position="54"/>
        <end position="97"/>
    </location>
</feature>
<proteinExistence type="predicted"/>
<dbReference type="InterPro" id="IPR044925">
    <property type="entry name" value="His-Me_finger_sf"/>
</dbReference>